<feature type="transmembrane region" description="Helical" evidence="1">
    <location>
        <begin position="60"/>
        <end position="89"/>
    </location>
</feature>
<evidence type="ECO:0000256" key="1">
    <source>
        <dbReference type="SAM" id="Phobius"/>
    </source>
</evidence>
<evidence type="ECO:0008006" key="4">
    <source>
        <dbReference type="Google" id="ProtNLM"/>
    </source>
</evidence>
<keyword evidence="1" id="KW-1133">Transmembrane helix</keyword>
<reference evidence="2 3" key="1">
    <citation type="submission" date="2020-05" db="EMBL/GenBank/DDBJ databases">
        <title>Flexivirga sp. ID2601S isolated from air conditioner.</title>
        <authorList>
            <person name="Kim D.H."/>
        </authorList>
    </citation>
    <scope>NUCLEOTIDE SEQUENCE [LARGE SCALE GENOMIC DNA]</scope>
    <source>
        <strain evidence="2 3">ID2601S</strain>
    </source>
</reference>
<sequence>MKRAFVAEWTRLARPRTWLIAIPFTILYSAVLTVVMITTAPQRSFSGGVSIDALSQSGGGTLAVTAAVAFTSVLLLAVFVGMSAGAFSRGTWRASLLHHPGRMSLATGTFVARIAISAVIIVVLFAAGLGTAYIVGPGQGVDTSSWLDAQSLRTAGEDMLRVLVFVTGWGLLGTLVGIATRSVPIGLGAAILWAGPIEHVLGENLSIGRDFFPGLLLQYVVAGDNAAVSGGALALRLAVYGVVAAGACALLVSRRDVSS</sequence>
<evidence type="ECO:0000313" key="2">
    <source>
        <dbReference type="EMBL" id="NNG39534.1"/>
    </source>
</evidence>
<dbReference type="RefSeq" id="WP_171154368.1">
    <property type="nucleotide sequence ID" value="NZ_JABENB010000001.1"/>
</dbReference>
<feature type="transmembrane region" description="Helical" evidence="1">
    <location>
        <begin position="227"/>
        <end position="252"/>
    </location>
</feature>
<accession>A0A849AFB2</accession>
<keyword evidence="1" id="KW-0812">Transmembrane</keyword>
<dbReference type="AlphaFoldDB" id="A0A849AFB2"/>
<gene>
    <name evidence="2" type="ORF">HJ588_09655</name>
</gene>
<feature type="transmembrane region" description="Helical" evidence="1">
    <location>
        <begin position="159"/>
        <end position="178"/>
    </location>
</feature>
<keyword evidence="3" id="KW-1185">Reference proteome</keyword>
<keyword evidence="1" id="KW-0472">Membrane</keyword>
<protein>
    <recommendedName>
        <fullName evidence="4">ABC transporter permease</fullName>
    </recommendedName>
</protein>
<dbReference type="Proteomes" id="UP000557772">
    <property type="component" value="Unassembled WGS sequence"/>
</dbReference>
<evidence type="ECO:0000313" key="3">
    <source>
        <dbReference type="Proteomes" id="UP000557772"/>
    </source>
</evidence>
<feature type="transmembrane region" description="Helical" evidence="1">
    <location>
        <begin position="20"/>
        <end position="40"/>
    </location>
</feature>
<organism evidence="2 3">
    <name type="scientific">Flexivirga aerilata</name>
    <dbReference type="NCBI Taxonomy" id="1656889"/>
    <lineage>
        <taxon>Bacteria</taxon>
        <taxon>Bacillati</taxon>
        <taxon>Actinomycetota</taxon>
        <taxon>Actinomycetes</taxon>
        <taxon>Micrococcales</taxon>
        <taxon>Dermacoccaceae</taxon>
        <taxon>Flexivirga</taxon>
    </lineage>
</organism>
<dbReference type="EMBL" id="JABENB010000001">
    <property type="protein sequence ID" value="NNG39534.1"/>
    <property type="molecule type" value="Genomic_DNA"/>
</dbReference>
<proteinExistence type="predicted"/>
<feature type="transmembrane region" description="Helical" evidence="1">
    <location>
        <begin position="110"/>
        <end position="135"/>
    </location>
</feature>
<feature type="transmembrane region" description="Helical" evidence="1">
    <location>
        <begin position="185"/>
        <end position="207"/>
    </location>
</feature>
<name>A0A849AFB2_9MICO</name>
<comment type="caution">
    <text evidence="2">The sequence shown here is derived from an EMBL/GenBank/DDBJ whole genome shotgun (WGS) entry which is preliminary data.</text>
</comment>